<keyword evidence="1" id="KW-0732">Signal</keyword>
<organism evidence="2 3">
    <name type="scientific">Staphylotrichum longicolle</name>
    <dbReference type="NCBI Taxonomy" id="669026"/>
    <lineage>
        <taxon>Eukaryota</taxon>
        <taxon>Fungi</taxon>
        <taxon>Dikarya</taxon>
        <taxon>Ascomycota</taxon>
        <taxon>Pezizomycotina</taxon>
        <taxon>Sordariomycetes</taxon>
        <taxon>Sordariomycetidae</taxon>
        <taxon>Sordariales</taxon>
        <taxon>Chaetomiaceae</taxon>
        <taxon>Staphylotrichum</taxon>
    </lineage>
</organism>
<dbReference type="Proteomes" id="UP001197093">
    <property type="component" value="Unassembled WGS sequence"/>
</dbReference>
<gene>
    <name evidence="2" type="ORF">NEMBOFW57_010679</name>
</gene>
<protein>
    <submittedName>
        <fullName evidence="2">Uncharacterized protein</fullName>
    </submittedName>
</protein>
<accession>A0AAD4EN62</accession>
<keyword evidence="3" id="KW-1185">Reference proteome</keyword>
<dbReference type="EMBL" id="JAHCVI010000006">
    <property type="protein sequence ID" value="KAG7284307.1"/>
    <property type="molecule type" value="Genomic_DNA"/>
</dbReference>
<evidence type="ECO:0000313" key="2">
    <source>
        <dbReference type="EMBL" id="KAG7284307.1"/>
    </source>
</evidence>
<dbReference type="AlphaFoldDB" id="A0AAD4EN62"/>
<comment type="caution">
    <text evidence="2">The sequence shown here is derived from an EMBL/GenBank/DDBJ whole genome shotgun (WGS) entry which is preliminary data.</text>
</comment>
<evidence type="ECO:0000256" key="1">
    <source>
        <dbReference type="SAM" id="SignalP"/>
    </source>
</evidence>
<feature type="signal peptide" evidence="1">
    <location>
        <begin position="1"/>
        <end position="19"/>
    </location>
</feature>
<reference evidence="2" key="1">
    <citation type="submission" date="2023-02" db="EMBL/GenBank/DDBJ databases">
        <authorList>
            <person name="Palmer J.M."/>
        </authorList>
    </citation>
    <scope>NUCLEOTIDE SEQUENCE</scope>
    <source>
        <strain evidence="2">FW57</strain>
    </source>
</reference>
<proteinExistence type="predicted"/>
<feature type="chain" id="PRO_5042081124" evidence="1">
    <location>
        <begin position="20"/>
        <end position="117"/>
    </location>
</feature>
<name>A0AAD4EN62_9PEZI</name>
<evidence type="ECO:0000313" key="3">
    <source>
        <dbReference type="Proteomes" id="UP001197093"/>
    </source>
</evidence>
<sequence>MRATATILFIASLATTALGAATKMYDDENCSNEVDKKVFNGFSTGDAPITDNIKSIKTDAISDVWFAYQDNDGKGCKGDLITRINDGDCIKIADLGIGCTRLCGGGLGGGSCASTTA</sequence>